<dbReference type="EMBL" id="VRTS01000002">
    <property type="protein sequence ID" value="TXK64995.1"/>
    <property type="molecule type" value="Genomic_DNA"/>
</dbReference>
<dbReference type="Pfam" id="PF07963">
    <property type="entry name" value="N_methyl"/>
    <property type="match status" value="1"/>
</dbReference>
<accession>A0A5C8KZP6</accession>
<evidence type="ECO:0000313" key="2">
    <source>
        <dbReference type="EMBL" id="TXK64995.1"/>
    </source>
</evidence>
<protein>
    <submittedName>
        <fullName evidence="2">Prepilin-type N-terminal cleavage/methylation domain-containing protein</fullName>
    </submittedName>
</protein>
<dbReference type="Proteomes" id="UP000321248">
    <property type="component" value="Unassembled WGS sequence"/>
</dbReference>
<proteinExistence type="predicted"/>
<dbReference type="OrthoDB" id="5801210at2"/>
<name>A0A5C8KZP6_9GAMM</name>
<reference evidence="2 3" key="1">
    <citation type="submission" date="2019-08" db="EMBL/GenBank/DDBJ databases">
        <authorList>
            <person name="Karlyshev A.V."/>
        </authorList>
    </citation>
    <scope>NUCLEOTIDE SEQUENCE [LARGE SCALE GENOMIC DNA]</scope>
    <source>
        <strain evidence="2 3">Alg18-2.2</strain>
    </source>
</reference>
<evidence type="ECO:0000313" key="3">
    <source>
        <dbReference type="Proteomes" id="UP000321248"/>
    </source>
</evidence>
<comment type="caution">
    <text evidence="2">The sequence shown here is derived from an EMBL/GenBank/DDBJ whole genome shotgun (WGS) entry which is preliminary data.</text>
</comment>
<organism evidence="2 3">
    <name type="scientific">Alkalisalibacterium limincola</name>
    <dbReference type="NCBI Taxonomy" id="2699169"/>
    <lineage>
        <taxon>Bacteria</taxon>
        <taxon>Pseudomonadati</taxon>
        <taxon>Pseudomonadota</taxon>
        <taxon>Gammaproteobacteria</taxon>
        <taxon>Lysobacterales</taxon>
        <taxon>Lysobacteraceae</taxon>
        <taxon>Alkalisalibacterium</taxon>
    </lineage>
</organism>
<evidence type="ECO:0000256" key="1">
    <source>
        <dbReference type="SAM" id="MobiDB-lite"/>
    </source>
</evidence>
<gene>
    <name evidence="2" type="ORF">FU658_04070</name>
</gene>
<feature type="region of interest" description="Disordered" evidence="1">
    <location>
        <begin position="215"/>
        <end position="235"/>
    </location>
</feature>
<dbReference type="AlphaFoldDB" id="A0A5C8KZP6"/>
<dbReference type="InterPro" id="IPR012902">
    <property type="entry name" value="N_methyl_site"/>
</dbReference>
<dbReference type="RefSeq" id="WP_147890915.1">
    <property type="nucleotide sequence ID" value="NZ_VRTS01000002.1"/>
</dbReference>
<sequence length="235" mass="26456">MRRANGFTLMEVLLATALLAAGMALAFTTLRTATGSVARAEQLAAHTEQTRSAQRFVRRQVSLALPLVYERNERTGLARQLWGEPGRLLFVGNMPGHLSRGGPHLQMLALVPDDDRGREGYRLEFSYRLLIGEVVVEPEDARPPVILVDGIADASFEFRGMLADGEMSDWEPGWDMAMQLPRLVRLDLRFIDERRFWPPLAMALNLTESARFQDELIPGPTRTVPDPGQRPRRPR</sequence>
<dbReference type="NCBIfam" id="TIGR02532">
    <property type="entry name" value="IV_pilin_GFxxxE"/>
    <property type="match status" value="1"/>
</dbReference>
<keyword evidence="3" id="KW-1185">Reference proteome</keyword>